<name>A0A3B0RXP6_9ZZZZ</name>
<dbReference type="AlphaFoldDB" id="A0A3B0RXP6"/>
<gene>
    <name evidence="1" type="ORF">MNBD_ALPHA02-1282</name>
</gene>
<accession>A0A3B0RXP6</accession>
<evidence type="ECO:0000313" key="1">
    <source>
        <dbReference type="EMBL" id="VAV89173.1"/>
    </source>
</evidence>
<protein>
    <submittedName>
        <fullName evidence="1">Uncharacterized protein</fullName>
    </submittedName>
</protein>
<dbReference type="PANTHER" id="PTHR33803">
    <property type="entry name" value="IS1478 TRANSPOSASE"/>
    <property type="match status" value="1"/>
</dbReference>
<dbReference type="EMBL" id="UOED01000043">
    <property type="protein sequence ID" value="VAV89173.1"/>
    <property type="molecule type" value="Genomic_DNA"/>
</dbReference>
<organism evidence="1">
    <name type="scientific">hydrothermal vent metagenome</name>
    <dbReference type="NCBI Taxonomy" id="652676"/>
    <lineage>
        <taxon>unclassified sequences</taxon>
        <taxon>metagenomes</taxon>
        <taxon>ecological metagenomes</taxon>
    </lineage>
</organism>
<proteinExistence type="predicted"/>
<sequence length="114" mass="12788">FQHRFPVEPPSLSIFRGRIGEEGMERLFGETIKVGVQTGTISKRDFAEVTVDTTVQEKAVHFPTDVRLCHRAREALVMLAAAQDNLKKTAYCGCTRSIKRMAFGRTRLLCTETG</sequence>
<reference evidence="1" key="1">
    <citation type="submission" date="2018-06" db="EMBL/GenBank/DDBJ databases">
        <authorList>
            <person name="Zhirakovskaya E."/>
        </authorList>
    </citation>
    <scope>NUCLEOTIDE SEQUENCE</scope>
</reference>
<dbReference type="PANTHER" id="PTHR33803:SF3">
    <property type="entry name" value="BLL1974 PROTEIN"/>
    <property type="match status" value="1"/>
</dbReference>
<feature type="non-terminal residue" evidence="1">
    <location>
        <position position="1"/>
    </location>
</feature>